<accession>A0A101HVD5</accession>
<dbReference type="Gene3D" id="3.40.50.10170">
    <property type="match status" value="1"/>
</dbReference>
<dbReference type="GO" id="GO:0008289">
    <property type="term" value="F:lipid binding"/>
    <property type="evidence" value="ECO:0007669"/>
    <property type="project" value="UniProtKB-KW"/>
</dbReference>
<dbReference type="InterPro" id="IPR050270">
    <property type="entry name" value="DegV_domain_contain"/>
</dbReference>
<evidence type="ECO:0000313" key="3">
    <source>
        <dbReference type="Proteomes" id="UP000054705"/>
    </source>
</evidence>
<dbReference type="Gene3D" id="3.30.1180.10">
    <property type="match status" value="1"/>
</dbReference>
<keyword evidence="1" id="KW-0446">Lipid-binding</keyword>
<dbReference type="SUPFAM" id="SSF82549">
    <property type="entry name" value="DAK1/DegV-like"/>
    <property type="match status" value="1"/>
</dbReference>
<comment type="caution">
    <text evidence="2">The sequence shown here is derived from an EMBL/GenBank/DDBJ whole genome shotgun (WGS) entry which is preliminary data.</text>
</comment>
<dbReference type="PANTHER" id="PTHR33434">
    <property type="entry name" value="DEGV DOMAIN-CONTAINING PROTEIN DR_1986-RELATED"/>
    <property type="match status" value="1"/>
</dbReference>
<dbReference type="AlphaFoldDB" id="A0A101HVD5"/>
<dbReference type="Pfam" id="PF02645">
    <property type="entry name" value="DegV"/>
    <property type="match status" value="1"/>
</dbReference>
<protein>
    <submittedName>
        <fullName evidence="2">DegV family protein</fullName>
    </submittedName>
</protein>
<dbReference type="PROSITE" id="PS51482">
    <property type="entry name" value="DEGV"/>
    <property type="match status" value="1"/>
</dbReference>
<dbReference type="Proteomes" id="UP000054705">
    <property type="component" value="Unassembled WGS sequence"/>
</dbReference>
<dbReference type="InterPro" id="IPR043168">
    <property type="entry name" value="DegV_C"/>
</dbReference>
<gene>
    <name evidence="2" type="ORF">XD97_0118</name>
</gene>
<dbReference type="PATRIC" id="fig|110500.4.peg.359"/>
<dbReference type="PANTHER" id="PTHR33434:SF2">
    <property type="entry name" value="FATTY ACID-BINDING PROTEIN TM_1468"/>
    <property type="match status" value="1"/>
</dbReference>
<dbReference type="NCBIfam" id="TIGR00762">
    <property type="entry name" value="DegV"/>
    <property type="match status" value="1"/>
</dbReference>
<evidence type="ECO:0000256" key="1">
    <source>
        <dbReference type="ARBA" id="ARBA00023121"/>
    </source>
</evidence>
<evidence type="ECO:0000313" key="2">
    <source>
        <dbReference type="EMBL" id="KUK83693.1"/>
    </source>
</evidence>
<name>A0A101HVD5_9FIRM</name>
<dbReference type="EMBL" id="LGGS01000019">
    <property type="protein sequence ID" value="KUK83693.1"/>
    <property type="molecule type" value="Genomic_DNA"/>
</dbReference>
<organism evidence="2 3">
    <name type="scientific">Pelotomaculum thermopropionicum</name>
    <dbReference type="NCBI Taxonomy" id="110500"/>
    <lineage>
        <taxon>Bacteria</taxon>
        <taxon>Bacillati</taxon>
        <taxon>Bacillota</taxon>
        <taxon>Clostridia</taxon>
        <taxon>Eubacteriales</taxon>
        <taxon>Desulfotomaculaceae</taxon>
        <taxon>Pelotomaculum</taxon>
    </lineage>
</organism>
<proteinExistence type="predicted"/>
<sequence>MNRIRIVTDSTADLPKEFITKYKITVIPLKIIFGEKEIFRDGIDITTEQLYKQMEKNKIPGTSQPAPTEFVSAYQELAKDGSSIISIHISSAMSGTYQSAILAKEMVPDLDIEVIDSRQVSMALGLIVLKAAKAVSEGKTKPEILKIINHIIPEIQVYFIVDTLKYLKHGGRIGRAEAFLGTILNVKPILHIKDGLVQPYEKVRSKIRAIERLVQIYSDYTGSKKTACSMVHGMNPAAFNELVKKITPVLNCDEPIFSTLGSVVGTHVGPGIIGIIFAVE</sequence>
<dbReference type="InterPro" id="IPR003797">
    <property type="entry name" value="DegV"/>
</dbReference>
<reference evidence="3" key="1">
    <citation type="journal article" date="2015" name="MBio">
        <title>Genome-Resolved Metagenomic Analysis Reveals Roles for Candidate Phyla and Other Microbial Community Members in Biogeochemical Transformations in Oil Reservoirs.</title>
        <authorList>
            <person name="Hu P."/>
            <person name="Tom L."/>
            <person name="Singh A."/>
            <person name="Thomas B.C."/>
            <person name="Baker B.J."/>
            <person name="Piceno Y.M."/>
            <person name="Andersen G.L."/>
            <person name="Banfield J.F."/>
        </authorList>
    </citation>
    <scope>NUCLEOTIDE SEQUENCE [LARGE SCALE GENOMIC DNA]</scope>
</reference>